<feature type="region of interest" description="Disordered" evidence="7">
    <location>
        <begin position="65"/>
        <end position="89"/>
    </location>
</feature>
<dbReference type="GO" id="GO:0051997">
    <property type="term" value="F:2-oxo-4-hydroxy-4-carboxy-5-ureidoimidazoline decarboxylase activity"/>
    <property type="evidence" value="ECO:0007669"/>
    <property type="project" value="UniProtKB-EC"/>
</dbReference>
<keyword evidence="10" id="KW-1185">Reference proteome</keyword>
<keyword evidence="6 9" id="KW-0456">Lyase</keyword>
<feature type="compositionally biased region" description="Basic and acidic residues" evidence="7">
    <location>
        <begin position="65"/>
        <end position="88"/>
    </location>
</feature>
<dbReference type="Gene3D" id="1.10.3330.10">
    <property type="entry name" value="Oxo-4-hydroxy-4-carboxy-5-ureidoimidazoline decarboxylase"/>
    <property type="match status" value="1"/>
</dbReference>
<comment type="catalytic activity">
    <reaction evidence="1">
        <text>5-hydroxy-2-oxo-4-ureido-2,5-dihydro-1H-imidazole-5-carboxylate + H(+) = (S)-allantoin + CO2</text>
        <dbReference type="Rhea" id="RHEA:26301"/>
        <dbReference type="ChEBI" id="CHEBI:15378"/>
        <dbReference type="ChEBI" id="CHEBI:15678"/>
        <dbReference type="ChEBI" id="CHEBI:16526"/>
        <dbReference type="ChEBI" id="CHEBI:58639"/>
        <dbReference type="EC" id="4.1.1.97"/>
    </reaction>
</comment>
<evidence type="ECO:0000256" key="3">
    <source>
        <dbReference type="ARBA" id="ARBA00012257"/>
    </source>
</evidence>
<dbReference type="PANTHER" id="PTHR43466">
    <property type="entry name" value="2-OXO-4-HYDROXY-4-CARBOXY-5-UREIDOIMIDAZOLINE DECARBOXYLASE-RELATED"/>
    <property type="match status" value="1"/>
</dbReference>
<proteinExistence type="predicted"/>
<dbReference type="InterPro" id="IPR018020">
    <property type="entry name" value="OHCU_decarboxylase"/>
</dbReference>
<evidence type="ECO:0000256" key="5">
    <source>
        <dbReference type="ARBA" id="ARBA00022793"/>
    </source>
</evidence>
<feature type="domain" description="Oxo-4-hydroxy-4-carboxy-5-ureidoimidazoline decarboxylase" evidence="8">
    <location>
        <begin position="8"/>
        <end position="161"/>
    </location>
</feature>
<evidence type="ECO:0000313" key="10">
    <source>
        <dbReference type="Proteomes" id="UP000730482"/>
    </source>
</evidence>
<keyword evidence="5" id="KW-0210">Decarboxylase</keyword>
<dbReference type="RefSeq" id="WP_212008762.1">
    <property type="nucleotide sequence ID" value="NZ_JAAFYZ010000023.1"/>
</dbReference>
<gene>
    <name evidence="9" type="ORF">KGQ19_09780</name>
</gene>
<evidence type="ECO:0000256" key="6">
    <source>
        <dbReference type="ARBA" id="ARBA00023239"/>
    </source>
</evidence>
<dbReference type="PANTHER" id="PTHR43466:SF1">
    <property type="entry name" value="2-OXO-4-HYDROXY-4-CARBOXY-5-UREIDOIMIDAZOLINE DECARBOXYLASE-RELATED"/>
    <property type="match status" value="1"/>
</dbReference>
<reference evidence="9 10" key="1">
    <citation type="submission" date="2020-02" db="EMBL/GenBank/DDBJ databases">
        <title>Acidophilic actinobacteria isolated from forest soil.</title>
        <authorList>
            <person name="Golinska P."/>
        </authorList>
    </citation>
    <scope>NUCLEOTIDE SEQUENCE [LARGE SCALE GENOMIC DNA]</scope>
    <source>
        <strain evidence="9 10">NL8</strain>
    </source>
</reference>
<evidence type="ECO:0000259" key="8">
    <source>
        <dbReference type="Pfam" id="PF09349"/>
    </source>
</evidence>
<dbReference type="EC" id="4.1.1.97" evidence="3"/>
<comment type="caution">
    <text evidence="9">The sequence shown here is derived from an EMBL/GenBank/DDBJ whole genome shotgun (WGS) entry which is preliminary data.</text>
</comment>
<protein>
    <recommendedName>
        <fullName evidence="3">2-oxo-4-hydroxy-4-carboxy-5-ureidoimidazoline decarboxylase</fullName>
        <ecNumber evidence="3">4.1.1.97</ecNumber>
    </recommendedName>
</protein>
<dbReference type="Pfam" id="PF09349">
    <property type="entry name" value="OHCU_decarbox"/>
    <property type="match status" value="1"/>
</dbReference>
<dbReference type="EMBL" id="JAAFYZ010000023">
    <property type="protein sequence ID" value="MBS2547161.1"/>
    <property type="molecule type" value="Genomic_DNA"/>
</dbReference>
<keyword evidence="4" id="KW-0659">Purine metabolism</keyword>
<dbReference type="SUPFAM" id="SSF158694">
    <property type="entry name" value="UraD-Like"/>
    <property type="match status" value="1"/>
</dbReference>
<accession>A0ABS5KMB6</accession>
<evidence type="ECO:0000256" key="7">
    <source>
        <dbReference type="SAM" id="MobiDB-lite"/>
    </source>
</evidence>
<comment type="pathway">
    <text evidence="2">Purine metabolism; urate degradation; (S)-allantoin from urate: step 3/3.</text>
</comment>
<evidence type="ECO:0000256" key="1">
    <source>
        <dbReference type="ARBA" id="ARBA00001163"/>
    </source>
</evidence>
<evidence type="ECO:0000256" key="4">
    <source>
        <dbReference type="ARBA" id="ARBA00022631"/>
    </source>
</evidence>
<dbReference type="Proteomes" id="UP000730482">
    <property type="component" value="Unassembled WGS sequence"/>
</dbReference>
<organism evidence="9 10">
    <name type="scientific">Catenulispora pinistramenti</name>
    <dbReference type="NCBI Taxonomy" id="2705254"/>
    <lineage>
        <taxon>Bacteria</taxon>
        <taxon>Bacillati</taxon>
        <taxon>Actinomycetota</taxon>
        <taxon>Actinomycetes</taxon>
        <taxon>Catenulisporales</taxon>
        <taxon>Catenulisporaceae</taxon>
        <taxon>Catenulispora</taxon>
    </lineage>
</organism>
<name>A0ABS5KMB6_9ACTN</name>
<dbReference type="NCBIfam" id="NF010372">
    <property type="entry name" value="PRK13798.1"/>
    <property type="match status" value="1"/>
</dbReference>
<dbReference type="InterPro" id="IPR036778">
    <property type="entry name" value="OHCU_decarboxylase_sf"/>
</dbReference>
<sequence length="167" mass="18114">MRALAWFNTLTDPLARAELEHCCASPEWSAAVSAGRPYQDTAGLLRTAGAALARLDWSEVRRAADAHPRIGEPPAGRDRSARWSRAEQSRAAAGSEAELAVLRGRVSAYEDRFGHRFLIRASGLSPAQICAEVERRCAGLPADERASTRAHLTEIAVNRLKELVADG</sequence>
<evidence type="ECO:0000313" key="9">
    <source>
        <dbReference type="EMBL" id="MBS2547161.1"/>
    </source>
</evidence>
<evidence type="ECO:0000256" key="2">
    <source>
        <dbReference type="ARBA" id="ARBA00004754"/>
    </source>
</evidence>